<dbReference type="PANTHER" id="PTHR43821">
    <property type="entry name" value="NAD(P)H NITROREDUCTASE YDJA-RELATED"/>
    <property type="match status" value="1"/>
</dbReference>
<feature type="binding site" description="in other chain" evidence="8">
    <location>
        <begin position="144"/>
        <end position="146"/>
    </location>
    <ligand>
        <name>FMN</name>
        <dbReference type="ChEBI" id="CHEBI:58210"/>
        <note>ligand shared between dimeric partners</note>
    </ligand>
</feature>
<evidence type="ECO:0000256" key="5">
    <source>
        <dbReference type="ARBA" id="ARBA00023002"/>
    </source>
</evidence>
<dbReference type="GO" id="GO:0016491">
    <property type="term" value="F:oxidoreductase activity"/>
    <property type="evidence" value="ECO:0007669"/>
    <property type="project" value="UniProtKB-UniRule"/>
</dbReference>
<dbReference type="InterPro" id="IPR026021">
    <property type="entry name" value="YdjA-like"/>
</dbReference>
<proteinExistence type="inferred from homology"/>
<evidence type="ECO:0000313" key="11">
    <source>
        <dbReference type="Proteomes" id="UP000269015"/>
    </source>
</evidence>
<feature type="binding site" description="in other chain" evidence="8">
    <location>
        <begin position="17"/>
        <end position="19"/>
    </location>
    <ligand>
        <name>FMN</name>
        <dbReference type="ChEBI" id="CHEBI:58210"/>
        <note>ligand shared between dimeric partners</note>
    </ligand>
</feature>
<reference evidence="10 11" key="1">
    <citation type="submission" date="2018-11" db="EMBL/GenBank/DDBJ databases">
        <title>Proposal to divide the Flavobacteriaceae and reorganize its genera based on Amino Acid Identity values calculated from whole genome sequences.</title>
        <authorList>
            <person name="Nicholson A.C."/>
            <person name="Gulvik C.A."/>
            <person name="Whitney A.M."/>
            <person name="Humrighouse B.W."/>
            <person name="Bell M."/>
            <person name="Holmes B."/>
            <person name="Steigerwalt A.G."/>
            <person name="Villarma A."/>
            <person name="Sheth M."/>
            <person name="Batra D."/>
            <person name="Pryor J."/>
            <person name="Bernardet J.-F."/>
            <person name="Hugo C."/>
            <person name="Kampfer P."/>
            <person name="Newman J."/>
            <person name="McQuiston J.R."/>
        </authorList>
    </citation>
    <scope>NUCLEOTIDE SEQUENCE [LARGE SCALE GENOMIC DNA]</scope>
    <source>
        <strain evidence="10 11">H5559</strain>
    </source>
</reference>
<keyword evidence="4 7" id="KW-0521">NADP</keyword>
<dbReference type="RefSeq" id="WP_123861362.1">
    <property type="nucleotide sequence ID" value="NZ_CP033930.1"/>
</dbReference>
<keyword evidence="6 7" id="KW-0520">NAD</keyword>
<name>A0AAD0YTS3_CHRID</name>
<protein>
    <recommendedName>
        <fullName evidence="7">Putative NAD(P)H nitroreductase</fullName>
        <ecNumber evidence="7">1.-.-.-</ecNumber>
    </recommendedName>
</protein>
<sequence>MQQPYNTEQFNEILLCRRSIYPYQYVKGKAIPNEIVWQILENANRAPNHKQTEPWRFSVFSGEGLKYFGQLQVDIYRKFSGENYQQDRHKKLIEYPLMSSHIIAIGMKRSAADKLPEIEEIEAVACAVQNMFLSVTAYGLGCYWTTAGITYFDEAKSYFGLESEDKLLGFLYMGYVEKPVTAISKRKPISDKVNWIDNINGTKSLD</sequence>
<evidence type="ECO:0000256" key="3">
    <source>
        <dbReference type="ARBA" id="ARBA00022643"/>
    </source>
</evidence>
<keyword evidence="2 7" id="KW-0285">Flavoprotein</keyword>
<dbReference type="Proteomes" id="UP000269015">
    <property type="component" value="Chromosome"/>
</dbReference>
<dbReference type="AlphaFoldDB" id="A0AAD0YTS3"/>
<dbReference type="Pfam" id="PF00881">
    <property type="entry name" value="Nitroreductase"/>
    <property type="match status" value="1"/>
</dbReference>
<comment type="cofactor">
    <cofactor evidence="8">
        <name>FMN</name>
        <dbReference type="ChEBI" id="CHEBI:58210"/>
    </cofactor>
    <text evidence="8">Binds 1 FMN per subunit.</text>
</comment>
<feature type="domain" description="Nitroreductase" evidence="9">
    <location>
        <begin position="17"/>
        <end position="175"/>
    </location>
</feature>
<dbReference type="PIRSF" id="PIRSF000232">
    <property type="entry name" value="YdjA"/>
    <property type="match status" value="1"/>
</dbReference>
<keyword evidence="3 7" id="KW-0288">FMN</keyword>
<accession>A0AAD0YTS3</accession>
<evidence type="ECO:0000256" key="7">
    <source>
        <dbReference type="PIRNR" id="PIRNR000232"/>
    </source>
</evidence>
<evidence type="ECO:0000259" key="9">
    <source>
        <dbReference type="Pfam" id="PF00881"/>
    </source>
</evidence>
<dbReference type="Gene3D" id="3.40.109.10">
    <property type="entry name" value="NADH Oxidase"/>
    <property type="match status" value="1"/>
</dbReference>
<evidence type="ECO:0000313" key="10">
    <source>
        <dbReference type="EMBL" id="AZB17243.1"/>
    </source>
</evidence>
<dbReference type="EMBL" id="CP033930">
    <property type="protein sequence ID" value="AZB17243.1"/>
    <property type="molecule type" value="Genomic_DNA"/>
</dbReference>
<gene>
    <name evidence="10" type="ORF">EG352_05395</name>
</gene>
<organism evidence="10 11">
    <name type="scientific">Chryseobacterium indologenes</name>
    <name type="common">Flavobacterium indologenes</name>
    <dbReference type="NCBI Taxonomy" id="253"/>
    <lineage>
        <taxon>Bacteria</taxon>
        <taxon>Pseudomonadati</taxon>
        <taxon>Bacteroidota</taxon>
        <taxon>Flavobacteriia</taxon>
        <taxon>Flavobacteriales</taxon>
        <taxon>Weeksellaceae</taxon>
        <taxon>Chryseobacterium group</taxon>
        <taxon>Chryseobacterium</taxon>
    </lineage>
</organism>
<dbReference type="InterPro" id="IPR052530">
    <property type="entry name" value="NAD(P)H_nitroreductase"/>
</dbReference>
<feature type="binding site" evidence="8">
    <location>
        <position position="49"/>
    </location>
    <ligand>
        <name>FMN</name>
        <dbReference type="ChEBI" id="CHEBI:58210"/>
        <note>ligand shared between dimeric partners</note>
    </ligand>
</feature>
<dbReference type="SUPFAM" id="SSF55469">
    <property type="entry name" value="FMN-dependent nitroreductase-like"/>
    <property type="match status" value="1"/>
</dbReference>
<comment type="similarity">
    <text evidence="1 7">Belongs to the nitroreductase family.</text>
</comment>
<keyword evidence="5 7" id="KW-0560">Oxidoreductase</keyword>
<evidence type="ECO:0000256" key="8">
    <source>
        <dbReference type="PIRSR" id="PIRSR000232-1"/>
    </source>
</evidence>
<dbReference type="EC" id="1.-.-.-" evidence="7"/>
<feature type="binding site" evidence="8">
    <location>
        <position position="45"/>
    </location>
    <ligand>
        <name>FMN</name>
        <dbReference type="ChEBI" id="CHEBI:58210"/>
        <note>ligand shared between dimeric partners</note>
    </ligand>
</feature>
<dbReference type="CDD" id="cd02135">
    <property type="entry name" value="YdjA-like"/>
    <property type="match status" value="1"/>
</dbReference>
<dbReference type="PANTHER" id="PTHR43821:SF1">
    <property type="entry name" value="NAD(P)H NITROREDUCTASE YDJA-RELATED"/>
    <property type="match status" value="1"/>
</dbReference>
<evidence type="ECO:0000256" key="6">
    <source>
        <dbReference type="ARBA" id="ARBA00023027"/>
    </source>
</evidence>
<dbReference type="InterPro" id="IPR000415">
    <property type="entry name" value="Nitroreductase-like"/>
</dbReference>
<dbReference type="InterPro" id="IPR029479">
    <property type="entry name" value="Nitroreductase"/>
</dbReference>
<evidence type="ECO:0000256" key="2">
    <source>
        <dbReference type="ARBA" id="ARBA00022630"/>
    </source>
</evidence>
<evidence type="ECO:0000256" key="4">
    <source>
        <dbReference type="ARBA" id="ARBA00022857"/>
    </source>
</evidence>
<evidence type="ECO:0000256" key="1">
    <source>
        <dbReference type="ARBA" id="ARBA00007118"/>
    </source>
</evidence>